<gene>
    <name evidence="1" type="ORF">ATO3_20990</name>
</gene>
<dbReference type="Pfam" id="PF05960">
    <property type="entry name" value="DUF885"/>
    <property type="match status" value="1"/>
</dbReference>
<dbReference type="OrthoDB" id="7937304at2"/>
<dbReference type="EMBL" id="AQQR01000013">
    <property type="protein sequence ID" value="OWU69962.1"/>
    <property type="molecule type" value="Genomic_DNA"/>
</dbReference>
<evidence type="ECO:0000313" key="1">
    <source>
        <dbReference type="EMBL" id="OWU69962.1"/>
    </source>
</evidence>
<accession>A0A225NDF0</accession>
<proteinExistence type="predicted"/>
<reference evidence="1 2" key="1">
    <citation type="submission" date="2013-04" db="EMBL/GenBank/DDBJ databases">
        <title>Oceanicola sp. 22II1-22F33 Genome Sequencing.</title>
        <authorList>
            <person name="Lai Q."/>
            <person name="Li G."/>
            <person name="Shao Z."/>
        </authorList>
    </citation>
    <scope>NUCLEOTIDE SEQUENCE [LARGE SCALE GENOMIC DNA]</scope>
    <source>
        <strain evidence="1 2">22II1-22F33</strain>
    </source>
</reference>
<dbReference type="Proteomes" id="UP000215377">
    <property type="component" value="Unassembled WGS sequence"/>
</dbReference>
<dbReference type="RefSeq" id="WP_088651887.1">
    <property type="nucleotide sequence ID" value="NZ_AQQR01000013.1"/>
</dbReference>
<dbReference type="PANTHER" id="PTHR33361:SF2">
    <property type="entry name" value="DUF885 DOMAIN-CONTAINING PROTEIN"/>
    <property type="match status" value="1"/>
</dbReference>
<keyword evidence="2" id="KW-1185">Reference proteome</keyword>
<sequence length="529" mass="58201">MDLVDAYLKHRFKWRPVDATFMGDTGHDHRLPPVGPGCIETELQETGILLGWAEDDDAAHPHDRRMILSELRMEQARLRTRPRQLNPAWYTGEAAFAVISLLLPQSAPWRSAAIAARIAGIPDFLAAGRNQIGETPVPSGWVGRARAEAQAMALFLREDMALHEAWQPDWAANNEAAAAAFDGFANALDTLPDADPACGAKHLELVFREEHALKLSPQDAVAQAEAAFARCTEELEQMANRIDPDRSWQEQIAALSRIGPQRPDEVTDSYIHWDAAAREAAETHGLVTPEQSYGLEYRPLWPCFARIAGPLYFLFYRSPPGLNPGLGSVYWVMPGASGDLSAHNTAMVKAIHAVHHGSVGHHTQNARARASASRLGRIAATDCAMGLAMPAALTLVEGWACHVEDLLMEAEGFYSPAELLLLKSFERRNAASVLVDVNLHCGTWTQAEAERFYAEEAGFAPARVHSEVVRNSIFPGSRATYWLGVEGIRALRRRWSGSTRDFHDSLLAHGHVPLAFVEDSMRLAGRLDA</sequence>
<dbReference type="InterPro" id="IPR010281">
    <property type="entry name" value="DUF885"/>
</dbReference>
<comment type="caution">
    <text evidence="1">The sequence shown here is derived from an EMBL/GenBank/DDBJ whole genome shotgun (WGS) entry which is preliminary data.</text>
</comment>
<evidence type="ECO:0000313" key="2">
    <source>
        <dbReference type="Proteomes" id="UP000215377"/>
    </source>
</evidence>
<evidence type="ECO:0008006" key="3">
    <source>
        <dbReference type="Google" id="ProtNLM"/>
    </source>
</evidence>
<dbReference type="AlphaFoldDB" id="A0A225NDF0"/>
<name>A0A225NDF0_9RHOB</name>
<dbReference type="PANTHER" id="PTHR33361">
    <property type="entry name" value="GLR0591 PROTEIN"/>
    <property type="match status" value="1"/>
</dbReference>
<protein>
    <recommendedName>
        <fullName evidence="3">DUF885 domain-containing protein</fullName>
    </recommendedName>
</protein>
<organism evidence="1 2">
    <name type="scientific">Marinibacterium profundimaris</name>
    <dbReference type="NCBI Taxonomy" id="1679460"/>
    <lineage>
        <taxon>Bacteria</taxon>
        <taxon>Pseudomonadati</taxon>
        <taxon>Pseudomonadota</taxon>
        <taxon>Alphaproteobacteria</taxon>
        <taxon>Rhodobacterales</taxon>
        <taxon>Paracoccaceae</taxon>
        <taxon>Marinibacterium</taxon>
    </lineage>
</organism>